<sequence>MSTTIKLNFCSLEIFKKNKIVIGTVNEGVHLTPELSETIVLTVFKHLGDYPMVYITNRINSYSIDPTLYTNISKIKNIIGFGVVCNKTRKTEISEIEKLFYKNKFKLFETMDNAMFWAIKTLEHNAIRAQIS</sequence>
<evidence type="ECO:0000313" key="2">
    <source>
        <dbReference type="Proteomes" id="UP000199559"/>
    </source>
</evidence>
<dbReference type="RefSeq" id="WP_090842351.1">
    <property type="nucleotide sequence ID" value="NZ_CANKYB010000013.1"/>
</dbReference>
<accession>A0A1I3T411</accession>
<gene>
    <name evidence="1" type="ORF">SAMN05443431_11425</name>
</gene>
<evidence type="ECO:0000313" key="1">
    <source>
        <dbReference type="EMBL" id="SFJ65373.1"/>
    </source>
</evidence>
<organism evidence="1 2">
    <name type="scientific">Olleya namhaensis</name>
    <dbReference type="NCBI Taxonomy" id="1144750"/>
    <lineage>
        <taxon>Bacteria</taxon>
        <taxon>Pseudomonadati</taxon>
        <taxon>Bacteroidota</taxon>
        <taxon>Flavobacteriia</taxon>
        <taxon>Flavobacteriales</taxon>
        <taxon>Flavobacteriaceae</taxon>
    </lineage>
</organism>
<keyword evidence="2" id="KW-1185">Reference proteome</keyword>
<dbReference type="EMBL" id="FORM01000014">
    <property type="protein sequence ID" value="SFJ65373.1"/>
    <property type="molecule type" value="Genomic_DNA"/>
</dbReference>
<dbReference type="AlphaFoldDB" id="A0A1I3T411"/>
<dbReference type="STRING" id="1144750.SAMN05443431_11425"/>
<evidence type="ECO:0008006" key="3">
    <source>
        <dbReference type="Google" id="ProtNLM"/>
    </source>
</evidence>
<protein>
    <recommendedName>
        <fullName evidence="3">STAS/SEC14 domain-containing protein</fullName>
    </recommendedName>
</protein>
<proteinExistence type="predicted"/>
<dbReference type="Proteomes" id="UP000199559">
    <property type="component" value="Unassembled WGS sequence"/>
</dbReference>
<name>A0A1I3T411_9FLAO</name>
<reference evidence="2" key="1">
    <citation type="submission" date="2016-10" db="EMBL/GenBank/DDBJ databases">
        <authorList>
            <person name="Varghese N."/>
            <person name="Submissions S."/>
        </authorList>
    </citation>
    <scope>NUCLEOTIDE SEQUENCE [LARGE SCALE GENOMIC DNA]</scope>
    <source>
        <strain evidence="2">DSM 28881</strain>
    </source>
</reference>